<evidence type="ECO:0000256" key="2">
    <source>
        <dbReference type="ARBA" id="ARBA00022692"/>
    </source>
</evidence>
<feature type="transmembrane region" description="Helical" evidence="5">
    <location>
        <begin position="7"/>
        <end position="27"/>
    </location>
</feature>
<evidence type="ECO:0000313" key="6">
    <source>
        <dbReference type="EMBL" id="KAL0281609.1"/>
    </source>
</evidence>
<dbReference type="GO" id="GO:0019991">
    <property type="term" value="P:septate junction assembly"/>
    <property type="evidence" value="ECO:0007669"/>
    <property type="project" value="TreeGrafter"/>
</dbReference>
<comment type="caution">
    <text evidence="6">The sequence shown here is derived from an EMBL/GenBank/DDBJ whole genome shotgun (WGS) entry which is preliminary data.</text>
</comment>
<protein>
    <submittedName>
        <fullName evidence="6">Uncharacterized protein</fullName>
    </submittedName>
</protein>
<reference evidence="6" key="1">
    <citation type="journal article" date="2024" name="Gigascience">
        <title>Chromosome-level genome of the poultry shaft louse Menopon gallinae provides insight into the host-switching and adaptive evolution of parasitic lice.</title>
        <authorList>
            <person name="Xu Y."/>
            <person name="Ma L."/>
            <person name="Liu S."/>
            <person name="Liang Y."/>
            <person name="Liu Q."/>
            <person name="He Z."/>
            <person name="Tian L."/>
            <person name="Duan Y."/>
            <person name="Cai W."/>
            <person name="Li H."/>
            <person name="Song F."/>
        </authorList>
    </citation>
    <scope>NUCLEOTIDE SEQUENCE</scope>
    <source>
        <strain evidence="6">Cailab_2023a</strain>
    </source>
</reference>
<feature type="transmembrane region" description="Helical" evidence="5">
    <location>
        <begin position="134"/>
        <end position="162"/>
    </location>
</feature>
<accession>A0AAW2IH52</accession>
<sequence length="224" mass="25291">MVKKRSLAGNCGVGVFVIALVTTFVAFCSPSWLVSDYRITGAKMDKIGLWAHCFRSLPDPQDVFQRRFFVGCRWVYDRFTDGYDLIRGYYLLPPFMVATQFFYTLSFLGVMITLFLVLLFFLCCGPDQARFVQLIVIIAFVLMASGVLGGIGVIIFACLGNADNWMPDHANNYFGWSFGLAVVGCVACIVSSILFFTEANIQKKKRKYLKESQTKFNMEQETKA</sequence>
<comment type="subcellular location">
    <subcellularLocation>
        <location evidence="1">Membrane</location>
        <topology evidence="1">Multi-pass membrane protein</topology>
    </subcellularLocation>
</comment>
<feature type="transmembrane region" description="Helical" evidence="5">
    <location>
        <begin position="101"/>
        <end position="122"/>
    </location>
</feature>
<dbReference type="InterPro" id="IPR004031">
    <property type="entry name" value="PMP22/EMP/MP20/Claudin"/>
</dbReference>
<dbReference type="EMBL" id="JARGDH010000001">
    <property type="protein sequence ID" value="KAL0281609.1"/>
    <property type="molecule type" value="Genomic_DNA"/>
</dbReference>
<dbReference type="Pfam" id="PF13903">
    <property type="entry name" value="Claudin_2"/>
    <property type="match status" value="1"/>
</dbReference>
<evidence type="ECO:0000256" key="4">
    <source>
        <dbReference type="ARBA" id="ARBA00023136"/>
    </source>
</evidence>
<dbReference type="GO" id="GO:0016020">
    <property type="term" value="C:membrane"/>
    <property type="evidence" value="ECO:0007669"/>
    <property type="project" value="UniProtKB-SubCell"/>
</dbReference>
<keyword evidence="2 5" id="KW-0812">Transmembrane</keyword>
<dbReference type="PANTHER" id="PTHR21284">
    <property type="entry name" value="EG:80H7.2 PROTEIN"/>
    <property type="match status" value="1"/>
</dbReference>
<evidence type="ECO:0000256" key="1">
    <source>
        <dbReference type="ARBA" id="ARBA00004141"/>
    </source>
</evidence>
<proteinExistence type="predicted"/>
<dbReference type="AlphaFoldDB" id="A0AAW2IH52"/>
<keyword evidence="3 5" id="KW-1133">Transmembrane helix</keyword>
<name>A0AAW2IH52_9NEOP</name>
<feature type="transmembrane region" description="Helical" evidence="5">
    <location>
        <begin position="174"/>
        <end position="197"/>
    </location>
</feature>
<dbReference type="GO" id="GO:0035151">
    <property type="term" value="P:regulation of tube size, open tracheal system"/>
    <property type="evidence" value="ECO:0007669"/>
    <property type="project" value="TreeGrafter"/>
</dbReference>
<evidence type="ECO:0000256" key="3">
    <source>
        <dbReference type="ARBA" id="ARBA00022989"/>
    </source>
</evidence>
<evidence type="ECO:0000256" key="5">
    <source>
        <dbReference type="SAM" id="Phobius"/>
    </source>
</evidence>
<dbReference type="PANTHER" id="PTHR21284:SF6">
    <property type="entry name" value="SINUOUS"/>
    <property type="match status" value="1"/>
</dbReference>
<organism evidence="6">
    <name type="scientific">Menopon gallinae</name>
    <name type="common">poultry shaft louse</name>
    <dbReference type="NCBI Taxonomy" id="328185"/>
    <lineage>
        <taxon>Eukaryota</taxon>
        <taxon>Metazoa</taxon>
        <taxon>Ecdysozoa</taxon>
        <taxon>Arthropoda</taxon>
        <taxon>Hexapoda</taxon>
        <taxon>Insecta</taxon>
        <taxon>Pterygota</taxon>
        <taxon>Neoptera</taxon>
        <taxon>Paraneoptera</taxon>
        <taxon>Psocodea</taxon>
        <taxon>Troctomorpha</taxon>
        <taxon>Phthiraptera</taxon>
        <taxon>Amblycera</taxon>
        <taxon>Menoponidae</taxon>
        <taxon>Menopon</taxon>
    </lineage>
</organism>
<dbReference type="GO" id="GO:0005918">
    <property type="term" value="C:septate junction"/>
    <property type="evidence" value="ECO:0007669"/>
    <property type="project" value="TreeGrafter"/>
</dbReference>
<dbReference type="Gene3D" id="1.20.140.150">
    <property type="match status" value="1"/>
</dbReference>
<keyword evidence="4 5" id="KW-0472">Membrane</keyword>
<gene>
    <name evidence="6" type="ORF">PYX00_002544</name>
</gene>